<dbReference type="Pfam" id="PF02674">
    <property type="entry name" value="Colicin_V"/>
    <property type="match status" value="1"/>
</dbReference>
<protein>
    <recommendedName>
        <fullName evidence="7">CvpA family protein</fullName>
    </recommendedName>
</protein>
<keyword evidence="2 5" id="KW-0812">Transmembrane</keyword>
<evidence type="ECO:0008006" key="7">
    <source>
        <dbReference type="Google" id="ProtNLM"/>
    </source>
</evidence>
<evidence type="ECO:0000256" key="3">
    <source>
        <dbReference type="ARBA" id="ARBA00022989"/>
    </source>
</evidence>
<evidence type="ECO:0000256" key="2">
    <source>
        <dbReference type="ARBA" id="ARBA00022692"/>
    </source>
</evidence>
<evidence type="ECO:0000256" key="1">
    <source>
        <dbReference type="ARBA" id="ARBA00004141"/>
    </source>
</evidence>
<dbReference type="GO" id="GO:0009403">
    <property type="term" value="P:toxin biosynthetic process"/>
    <property type="evidence" value="ECO:0007669"/>
    <property type="project" value="InterPro"/>
</dbReference>
<accession>A0A381P3G9</accession>
<reference evidence="6" key="1">
    <citation type="submission" date="2018-05" db="EMBL/GenBank/DDBJ databases">
        <authorList>
            <person name="Lanie J.A."/>
            <person name="Ng W.-L."/>
            <person name="Kazmierczak K.M."/>
            <person name="Andrzejewski T.M."/>
            <person name="Davidsen T.M."/>
            <person name="Wayne K.J."/>
            <person name="Tettelin H."/>
            <person name="Glass J.I."/>
            <person name="Rusch D."/>
            <person name="Podicherti R."/>
            <person name="Tsui H.-C.T."/>
            <person name="Winkler M.E."/>
        </authorList>
    </citation>
    <scope>NUCLEOTIDE SEQUENCE</scope>
</reference>
<gene>
    <name evidence="6" type="ORF">METZ01_LOCUS14254</name>
</gene>
<dbReference type="GO" id="GO:0016020">
    <property type="term" value="C:membrane"/>
    <property type="evidence" value="ECO:0007669"/>
    <property type="project" value="UniProtKB-SubCell"/>
</dbReference>
<comment type="subcellular location">
    <subcellularLocation>
        <location evidence="1">Membrane</location>
        <topology evidence="1">Multi-pass membrane protein</topology>
    </subcellularLocation>
</comment>
<sequence length="170" mass="18290">MNWADIVILVVWGITVLWGYSAGLLQILVPFISLVLGLALSSRIGDSVGELFSGVTDNENAQTIAGFLLVFGGVFIAGVILSFMARKMLGIIPLFGFANSLTGMAVGLLIGFVLLSGVLTNIQRFPVRDYDETIHESTLGTFLADNFDVVIRGVKLIPGDWDDELDSLNP</sequence>
<dbReference type="InterPro" id="IPR003825">
    <property type="entry name" value="Colicin-V_CvpA"/>
</dbReference>
<dbReference type="EMBL" id="UINC01000799">
    <property type="protein sequence ID" value="SUZ61400.1"/>
    <property type="molecule type" value="Genomic_DNA"/>
</dbReference>
<dbReference type="AlphaFoldDB" id="A0A381P3G9"/>
<evidence type="ECO:0000256" key="5">
    <source>
        <dbReference type="SAM" id="Phobius"/>
    </source>
</evidence>
<proteinExistence type="predicted"/>
<name>A0A381P3G9_9ZZZZ</name>
<keyword evidence="4 5" id="KW-0472">Membrane</keyword>
<evidence type="ECO:0000313" key="6">
    <source>
        <dbReference type="EMBL" id="SUZ61400.1"/>
    </source>
</evidence>
<feature type="transmembrane region" description="Helical" evidence="5">
    <location>
        <begin position="97"/>
        <end position="119"/>
    </location>
</feature>
<feature type="transmembrane region" description="Helical" evidence="5">
    <location>
        <begin position="64"/>
        <end position="85"/>
    </location>
</feature>
<feature type="transmembrane region" description="Helical" evidence="5">
    <location>
        <begin position="6"/>
        <end position="22"/>
    </location>
</feature>
<organism evidence="6">
    <name type="scientific">marine metagenome</name>
    <dbReference type="NCBI Taxonomy" id="408172"/>
    <lineage>
        <taxon>unclassified sequences</taxon>
        <taxon>metagenomes</taxon>
        <taxon>ecological metagenomes</taxon>
    </lineage>
</organism>
<evidence type="ECO:0000256" key="4">
    <source>
        <dbReference type="ARBA" id="ARBA00023136"/>
    </source>
</evidence>
<keyword evidence="3 5" id="KW-1133">Transmembrane helix</keyword>